<comment type="caution">
    <text evidence="7">The sequence shown here is derived from an EMBL/GenBank/DDBJ whole genome shotgun (WGS) entry which is preliminary data.</text>
</comment>
<proteinExistence type="inferred from homology"/>
<keyword evidence="4" id="KW-0560">Oxidoreductase</keyword>
<accession>A0A4U0U9A5</accession>
<dbReference type="InterPro" id="IPR050493">
    <property type="entry name" value="FAD-dep_Monooxygenase_BioMet"/>
</dbReference>
<dbReference type="Pfam" id="PF01494">
    <property type="entry name" value="FAD_binding_3"/>
    <property type="match status" value="1"/>
</dbReference>
<reference evidence="7 8" key="1">
    <citation type="submission" date="2017-03" db="EMBL/GenBank/DDBJ databases">
        <title>Genomes of endolithic fungi from Antarctica.</title>
        <authorList>
            <person name="Coleine C."/>
            <person name="Masonjones S."/>
            <person name="Stajich J.E."/>
        </authorList>
    </citation>
    <scope>NUCLEOTIDE SEQUENCE [LARGE SCALE GENOMIC DNA]</scope>
    <source>
        <strain evidence="7 8">CCFEE 6315</strain>
    </source>
</reference>
<dbReference type="OrthoDB" id="1047367at2759"/>
<keyword evidence="2" id="KW-0285">Flavoprotein</keyword>
<organism evidence="7 8">
    <name type="scientific">Salinomyces thailandicus</name>
    <dbReference type="NCBI Taxonomy" id="706561"/>
    <lineage>
        <taxon>Eukaryota</taxon>
        <taxon>Fungi</taxon>
        <taxon>Dikarya</taxon>
        <taxon>Ascomycota</taxon>
        <taxon>Pezizomycotina</taxon>
        <taxon>Dothideomycetes</taxon>
        <taxon>Dothideomycetidae</taxon>
        <taxon>Mycosphaerellales</taxon>
        <taxon>Teratosphaeriaceae</taxon>
        <taxon>Salinomyces</taxon>
    </lineage>
</organism>
<keyword evidence="3" id="KW-0274">FAD</keyword>
<evidence type="ECO:0000313" key="8">
    <source>
        <dbReference type="Proteomes" id="UP000308549"/>
    </source>
</evidence>
<dbReference type="PANTHER" id="PTHR13789">
    <property type="entry name" value="MONOOXYGENASE"/>
    <property type="match status" value="1"/>
</dbReference>
<dbReference type="InterPro" id="IPR036188">
    <property type="entry name" value="FAD/NAD-bd_sf"/>
</dbReference>
<feature type="domain" description="FAD-binding" evidence="6">
    <location>
        <begin position="12"/>
        <end position="364"/>
    </location>
</feature>
<evidence type="ECO:0000256" key="1">
    <source>
        <dbReference type="ARBA" id="ARBA00007992"/>
    </source>
</evidence>
<comment type="similarity">
    <text evidence="1">Belongs to the paxM FAD-dependent monooxygenase family.</text>
</comment>
<dbReference type="EMBL" id="NAJL01000007">
    <property type="protein sequence ID" value="TKA31657.1"/>
    <property type="molecule type" value="Genomic_DNA"/>
</dbReference>
<evidence type="ECO:0000256" key="5">
    <source>
        <dbReference type="ARBA" id="ARBA00023033"/>
    </source>
</evidence>
<dbReference type="PRINTS" id="PR00420">
    <property type="entry name" value="RNGMNOXGNASE"/>
</dbReference>
<dbReference type="Proteomes" id="UP000308549">
    <property type="component" value="Unassembled WGS sequence"/>
</dbReference>
<keyword evidence="8" id="KW-1185">Reference proteome</keyword>
<dbReference type="SUPFAM" id="SSF54373">
    <property type="entry name" value="FAD-linked reductases, C-terminal domain"/>
    <property type="match status" value="1"/>
</dbReference>
<dbReference type="AlphaFoldDB" id="A0A4U0U9A5"/>
<gene>
    <name evidence="7" type="ORF">B0A50_01734</name>
</gene>
<dbReference type="GO" id="GO:0071949">
    <property type="term" value="F:FAD binding"/>
    <property type="evidence" value="ECO:0007669"/>
    <property type="project" value="InterPro"/>
</dbReference>
<dbReference type="Gene3D" id="3.50.50.60">
    <property type="entry name" value="FAD/NAD(P)-binding domain"/>
    <property type="match status" value="1"/>
</dbReference>
<name>A0A4U0U9A5_9PEZI</name>
<protein>
    <recommendedName>
        <fullName evidence="6">FAD-binding domain-containing protein</fullName>
    </recommendedName>
</protein>
<keyword evidence="5" id="KW-0503">Monooxygenase</keyword>
<evidence type="ECO:0000256" key="2">
    <source>
        <dbReference type="ARBA" id="ARBA00022630"/>
    </source>
</evidence>
<evidence type="ECO:0000313" key="7">
    <source>
        <dbReference type="EMBL" id="TKA31657.1"/>
    </source>
</evidence>
<evidence type="ECO:0000256" key="3">
    <source>
        <dbReference type="ARBA" id="ARBA00022827"/>
    </source>
</evidence>
<evidence type="ECO:0000259" key="6">
    <source>
        <dbReference type="Pfam" id="PF01494"/>
    </source>
</evidence>
<dbReference type="InterPro" id="IPR002938">
    <property type="entry name" value="FAD-bd"/>
</dbReference>
<evidence type="ECO:0000256" key="4">
    <source>
        <dbReference type="ARBA" id="ARBA00023002"/>
    </source>
</evidence>
<dbReference type="GO" id="GO:0004497">
    <property type="term" value="F:monooxygenase activity"/>
    <property type="evidence" value="ECO:0007669"/>
    <property type="project" value="UniProtKB-KW"/>
</dbReference>
<sequence length="430" mass="47957">MDAQPGWRSLNAAIIGGGIGGLCASIALRRAGHSVTIYERSDFVGEVGASISCAANGTRWLHEWGVDIAKGDPVLLRKLINRDWKTGEPVSVYDLDDYEQKWGYVYNMFHRQYMHKMLLDCATQEEGEGHPVKVVVNHKCVDIDLDEGLIQFHNDAIVKHDVVIGADGIGSAVRGIIGIKPERKPAASSCLHANVDTAKAKALGLVDYSQDSALEYWGGHHHWNKIVLSPCNGGSLLSYYCFFPREKGDFASQKWDAESTVDELVAPYPDLDKQVLDHLKIGIEVRPWRLWVHQPYEWWQKGVACVLGDAAHPMMPHQSQGACMAIEDSACLGIVFSKKYFNGDVPSALRLYERTRKHRATRVQAASARAAENIHERIGFSSNTNSAHYSVQDEQNKLTIEEMNSYDMHEHVAQLAQKSLEPEQVVDARL</sequence>
<dbReference type="SUPFAM" id="SSF51905">
    <property type="entry name" value="FAD/NAD(P)-binding domain"/>
    <property type="match status" value="1"/>
</dbReference>
<dbReference type="FunFam" id="3.50.50.60:FF:000201">
    <property type="entry name" value="Salicylate hydroxylase protein"/>
    <property type="match status" value="1"/>
</dbReference>
<dbReference type="PANTHER" id="PTHR13789:SF172">
    <property type="entry name" value="HYDROXYLASE, PUTATIVE (AFU_ORTHOLOGUE AFUA_1G12410)-RELATED"/>
    <property type="match status" value="1"/>
</dbReference>